<feature type="DNA-binding region" description="H-T-H motif" evidence="5">
    <location>
        <begin position="25"/>
        <end position="44"/>
    </location>
</feature>
<dbReference type="InterPro" id="IPR009057">
    <property type="entry name" value="Homeodomain-like_sf"/>
</dbReference>
<dbReference type="EMBL" id="FNIR01000001">
    <property type="protein sequence ID" value="SDN54041.1"/>
    <property type="molecule type" value="Genomic_DNA"/>
</dbReference>
<dbReference type="Gene3D" id="1.10.10.60">
    <property type="entry name" value="Homeodomain-like"/>
    <property type="match status" value="1"/>
</dbReference>
<dbReference type="PROSITE" id="PS50977">
    <property type="entry name" value="HTH_TETR_2"/>
    <property type="match status" value="1"/>
</dbReference>
<evidence type="ECO:0000256" key="3">
    <source>
        <dbReference type="ARBA" id="ARBA00023125"/>
    </source>
</evidence>
<dbReference type="InterPro" id="IPR036271">
    <property type="entry name" value="Tet_transcr_reg_TetR-rel_C_sf"/>
</dbReference>
<gene>
    <name evidence="7" type="ORF">SAMN05660199_00232</name>
</gene>
<organism evidence="7 8">
    <name type="scientific">Klenkia soli</name>
    <dbReference type="NCBI Taxonomy" id="1052260"/>
    <lineage>
        <taxon>Bacteria</taxon>
        <taxon>Bacillati</taxon>
        <taxon>Actinomycetota</taxon>
        <taxon>Actinomycetes</taxon>
        <taxon>Geodermatophilales</taxon>
        <taxon>Geodermatophilaceae</taxon>
        <taxon>Klenkia</taxon>
    </lineage>
</organism>
<dbReference type="Proteomes" id="UP000199088">
    <property type="component" value="Unassembled WGS sequence"/>
</dbReference>
<evidence type="ECO:0000259" key="6">
    <source>
        <dbReference type="PROSITE" id="PS50977"/>
    </source>
</evidence>
<keyword evidence="2" id="KW-0805">Transcription regulation</keyword>
<dbReference type="PRINTS" id="PR00455">
    <property type="entry name" value="HTHTETR"/>
</dbReference>
<dbReference type="InterPro" id="IPR050109">
    <property type="entry name" value="HTH-type_TetR-like_transc_reg"/>
</dbReference>
<keyword evidence="3 5" id="KW-0238">DNA-binding</keyword>
<proteinExistence type="predicted"/>
<dbReference type="SUPFAM" id="SSF46689">
    <property type="entry name" value="Homeodomain-like"/>
    <property type="match status" value="1"/>
</dbReference>
<dbReference type="OrthoDB" id="3819648at2"/>
<name>A0A1H0C873_9ACTN</name>
<evidence type="ECO:0000256" key="1">
    <source>
        <dbReference type="ARBA" id="ARBA00022491"/>
    </source>
</evidence>
<dbReference type="InterPro" id="IPR003012">
    <property type="entry name" value="Tet_transcr_reg_TetR"/>
</dbReference>
<sequence>MPLTRDDVVRTAVEVLDERGLAGLTLRGLATRLGVSAPTLYWHVTDKRHLLDLVAEHVLAELPARRAPAEGEPVLDWLAEGIRVRRAALLTHRDSALVVAGNRPTEDALPEIEQTLAVLVGAGLAAGEAVQVLTALGSFLLGDVLETQAALDRPSPEHRPAPTAYPHLLAAAADFGDDEDRFEVGLTLMLDGLRGRLASRAASGGAPN</sequence>
<dbReference type="GO" id="GO:0046677">
    <property type="term" value="P:response to antibiotic"/>
    <property type="evidence" value="ECO:0007669"/>
    <property type="project" value="InterPro"/>
</dbReference>
<evidence type="ECO:0000313" key="7">
    <source>
        <dbReference type="EMBL" id="SDN54041.1"/>
    </source>
</evidence>
<keyword evidence="4" id="KW-0804">Transcription</keyword>
<dbReference type="PANTHER" id="PTHR30055">
    <property type="entry name" value="HTH-TYPE TRANSCRIPTIONAL REGULATOR RUTR"/>
    <property type="match status" value="1"/>
</dbReference>
<dbReference type="InterPro" id="IPR023772">
    <property type="entry name" value="DNA-bd_HTH_TetR-type_CS"/>
</dbReference>
<dbReference type="AlphaFoldDB" id="A0A1H0C873"/>
<dbReference type="Pfam" id="PF00440">
    <property type="entry name" value="TetR_N"/>
    <property type="match status" value="1"/>
</dbReference>
<evidence type="ECO:0000313" key="8">
    <source>
        <dbReference type="Proteomes" id="UP000199088"/>
    </source>
</evidence>
<evidence type="ECO:0000256" key="2">
    <source>
        <dbReference type="ARBA" id="ARBA00023015"/>
    </source>
</evidence>
<dbReference type="STRING" id="1052260.SAMN05660199_00232"/>
<keyword evidence="8" id="KW-1185">Reference proteome</keyword>
<dbReference type="SUPFAM" id="SSF48498">
    <property type="entry name" value="Tetracyclin repressor-like, C-terminal domain"/>
    <property type="match status" value="1"/>
</dbReference>
<evidence type="ECO:0000256" key="4">
    <source>
        <dbReference type="ARBA" id="ARBA00023163"/>
    </source>
</evidence>
<dbReference type="InterPro" id="IPR004111">
    <property type="entry name" value="Repressor_TetR_C"/>
</dbReference>
<feature type="domain" description="HTH tetR-type" evidence="6">
    <location>
        <begin position="2"/>
        <end position="62"/>
    </location>
</feature>
<dbReference type="PANTHER" id="PTHR30055:SF151">
    <property type="entry name" value="TRANSCRIPTIONAL REGULATORY PROTEIN"/>
    <property type="match status" value="1"/>
</dbReference>
<dbReference type="GO" id="GO:0000976">
    <property type="term" value="F:transcription cis-regulatory region binding"/>
    <property type="evidence" value="ECO:0007669"/>
    <property type="project" value="TreeGrafter"/>
</dbReference>
<dbReference type="InterPro" id="IPR001647">
    <property type="entry name" value="HTH_TetR"/>
</dbReference>
<dbReference type="Gene3D" id="1.10.357.10">
    <property type="entry name" value="Tetracycline Repressor, domain 2"/>
    <property type="match status" value="1"/>
</dbReference>
<dbReference type="GO" id="GO:0045892">
    <property type="term" value="P:negative regulation of DNA-templated transcription"/>
    <property type="evidence" value="ECO:0007669"/>
    <property type="project" value="InterPro"/>
</dbReference>
<dbReference type="GO" id="GO:0003700">
    <property type="term" value="F:DNA-binding transcription factor activity"/>
    <property type="evidence" value="ECO:0007669"/>
    <property type="project" value="TreeGrafter"/>
</dbReference>
<protein>
    <submittedName>
        <fullName evidence="7">Transcriptional regulator, TetR family</fullName>
    </submittedName>
</protein>
<accession>A0A1H0C873</accession>
<evidence type="ECO:0000256" key="5">
    <source>
        <dbReference type="PROSITE-ProRule" id="PRU00335"/>
    </source>
</evidence>
<dbReference type="Pfam" id="PF02909">
    <property type="entry name" value="TetR_C_1"/>
    <property type="match status" value="1"/>
</dbReference>
<dbReference type="RefSeq" id="WP_091238152.1">
    <property type="nucleotide sequence ID" value="NZ_FNIR01000001.1"/>
</dbReference>
<keyword evidence="1" id="KW-0678">Repressor</keyword>
<dbReference type="PROSITE" id="PS01081">
    <property type="entry name" value="HTH_TETR_1"/>
    <property type="match status" value="1"/>
</dbReference>
<dbReference type="PRINTS" id="PR00400">
    <property type="entry name" value="TETREPRESSOR"/>
</dbReference>
<reference evidence="8" key="1">
    <citation type="submission" date="2016-10" db="EMBL/GenBank/DDBJ databases">
        <authorList>
            <person name="Varghese N."/>
            <person name="Submissions S."/>
        </authorList>
    </citation>
    <scope>NUCLEOTIDE SEQUENCE [LARGE SCALE GENOMIC DNA]</scope>
    <source>
        <strain evidence="8">DSM 45843</strain>
    </source>
</reference>